<keyword evidence="1" id="KW-0472">Membrane</keyword>
<evidence type="ECO:0000313" key="2">
    <source>
        <dbReference type="EMBL" id="KAA6384118.1"/>
    </source>
</evidence>
<protein>
    <submittedName>
        <fullName evidence="2">Uncharacterized protein</fullName>
    </submittedName>
</protein>
<dbReference type="EMBL" id="SNRW01005908">
    <property type="protein sequence ID" value="KAA6384118.1"/>
    <property type="molecule type" value="Genomic_DNA"/>
</dbReference>
<keyword evidence="1" id="KW-1133">Transmembrane helix</keyword>
<feature type="transmembrane region" description="Helical" evidence="1">
    <location>
        <begin position="110"/>
        <end position="131"/>
    </location>
</feature>
<proteinExistence type="predicted"/>
<feature type="non-terminal residue" evidence="2">
    <location>
        <position position="495"/>
    </location>
</feature>
<name>A0A5J4VND4_9EUKA</name>
<gene>
    <name evidence="2" type="ORF">EZS28_020353</name>
</gene>
<dbReference type="OrthoDB" id="4327074at2759"/>
<keyword evidence="1" id="KW-0812">Transmembrane</keyword>
<evidence type="ECO:0000313" key="3">
    <source>
        <dbReference type="Proteomes" id="UP000324800"/>
    </source>
</evidence>
<accession>A0A5J4VND4</accession>
<evidence type="ECO:0000256" key="1">
    <source>
        <dbReference type="SAM" id="Phobius"/>
    </source>
</evidence>
<reference evidence="2 3" key="1">
    <citation type="submission" date="2019-03" db="EMBL/GenBank/DDBJ databases">
        <title>Single cell metagenomics reveals metabolic interactions within the superorganism composed of flagellate Streblomastix strix and complex community of Bacteroidetes bacteria on its surface.</title>
        <authorList>
            <person name="Treitli S.C."/>
            <person name="Kolisko M."/>
            <person name="Husnik F."/>
            <person name="Keeling P."/>
            <person name="Hampl V."/>
        </authorList>
    </citation>
    <scope>NUCLEOTIDE SEQUENCE [LARGE SCALE GENOMIC DNA]</scope>
    <source>
        <strain evidence="2">ST1C</strain>
    </source>
</reference>
<sequence length="495" mass="56599">MSSVYIDEALLDAEGLSEFPELFAYIHEREPKPIVNGIANQIIVGPQYLQDQVKNIDDKLKIQPITQPIVPIEIPQVQIFKIPMSQLAANVQMYNLADEYSYFYKLRNKVVYNIGLYLSVDFMGFVFTSFLEELWPFRKHVLILGDDVGHKQIVMRAINDVNGDEKINIIDDLHVISIIYGTKSMSWVQDVVFKQMEAIGDEVQPQDPSQPVSLSNYFNNSTKLVNNKIFGFLREAYFVKEGPICTLSIQAEVSRKHVNNVFKVFQTIDSDLQPRLTKFFPIKTSYTSFTGMIQINGNDTSDDVVNQGSRFYPIDLCDFSGSHLIDPLPQESNQNNITSNVQPISHIDSVIMQYDILPPMPIPSSVFPQYSVTEISRDQLLALAYTPYDLDVFKIYIIDNTVNILVMFNMRLRQKRFLESKQYLIGMNLSLDPKRTLLLYDGVFPVPQLFHDVLDPILHDSSQNVQNTGNLNDQWKMENCGKSTLNINDSSIFLS</sequence>
<dbReference type="Proteomes" id="UP000324800">
    <property type="component" value="Unassembled WGS sequence"/>
</dbReference>
<dbReference type="AlphaFoldDB" id="A0A5J4VND4"/>
<comment type="caution">
    <text evidence="2">The sequence shown here is derived from an EMBL/GenBank/DDBJ whole genome shotgun (WGS) entry which is preliminary data.</text>
</comment>
<organism evidence="2 3">
    <name type="scientific">Streblomastix strix</name>
    <dbReference type="NCBI Taxonomy" id="222440"/>
    <lineage>
        <taxon>Eukaryota</taxon>
        <taxon>Metamonada</taxon>
        <taxon>Preaxostyla</taxon>
        <taxon>Oxymonadida</taxon>
        <taxon>Streblomastigidae</taxon>
        <taxon>Streblomastix</taxon>
    </lineage>
</organism>